<proteinExistence type="inferred from homology"/>
<dbReference type="OrthoDB" id="3687641at2759"/>
<dbReference type="EMBL" id="ML976692">
    <property type="protein sequence ID" value="KAF1971707.1"/>
    <property type="molecule type" value="Genomic_DNA"/>
</dbReference>
<dbReference type="GO" id="GO:0043386">
    <property type="term" value="P:mycotoxin biosynthetic process"/>
    <property type="evidence" value="ECO:0007669"/>
    <property type="project" value="InterPro"/>
</dbReference>
<dbReference type="Proteomes" id="UP000800036">
    <property type="component" value="Unassembled WGS sequence"/>
</dbReference>
<evidence type="ECO:0000256" key="1">
    <source>
        <dbReference type="ARBA" id="ARBA00035112"/>
    </source>
</evidence>
<gene>
    <name evidence="2" type="ORF">BU23DRAFT_555875</name>
</gene>
<dbReference type="AlphaFoldDB" id="A0A6A5VEP6"/>
<reference evidence="2" key="1">
    <citation type="journal article" date="2020" name="Stud. Mycol.">
        <title>101 Dothideomycetes genomes: a test case for predicting lifestyles and emergence of pathogens.</title>
        <authorList>
            <person name="Haridas S."/>
            <person name="Albert R."/>
            <person name="Binder M."/>
            <person name="Bloem J."/>
            <person name="Labutti K."/>
            <person name="Salamov A."/>
            <person name="Andreopoulos B."/>
            <person name="Baker S."/>
            <person name="Barry K."/>
            <person name="Bills G."/>
            <person name="Bluhm B."/>
            <person name="Cannon C."/>
            <person name="Castanera R."/>
            <person name="Culley D."/>
            <person name="Daum C."/>
            <person name="Ezra D."/>
            <person name="Gonzalez J."/>
            <person name="Henrissat B."/>
            <person name="Kuo A."/>
            <person name="Liang C."/>
            <person name="Lipzen A."/>
            <person name="Lutzoni F."/>
            <person name="Magnuson J."/>
            <person name="Mondo S."/>
            <person name="Nolan M."/>
            <person name="Ohm R."/>
            <person name="Pangilinan J."/>
            <person name="Park H.-J."/>
            <person name="Ramirez L."/>
            <person name="Alfaro M."/>
            <person name="Sun H."/>
            <person name="Tritt A."/>
            <person name="Yoshinaga Y."/>
            <person name="Zwiers L.-H."/>
            <person name="Turgeon B."/>
            <person name="Goodwin S."/>
            <person name="Spatafora J."/>
            <person name="Crous P."/>
            <person name="Grigoriev I."/>
        </authorList>
    </citation>
    <scope>NUCLEOTIDE SEQUENCE</scope>
    <source>
        <strain evidence="2">CBS 107.79</strain>
    </source>
</reference>
<sequence length="71" mass="8529">MPRDDKHTLHCINYIRQQIMCHSDTTLGGTDDVHYSLNKGHQCRDYEAVVRWTKNHEWTGHEKWIEKMYGL</sequence>
<organism evidence="2 3">
    <name type="scientific">Bimuria novae-zelandiae CBS 107.79</name>
    <dbReference type="NCBI Taxonomy" id="1447943"/>
    <lineage>
        <taxon>Eukaryota</taxon>
        <taxon>Fungi</taxon>
        <taxon>Dikarya</taxon>
        <taxon>Ascomycota</taxon>
        <taxon>Pezizomycotina</taxon>
        <taxon>Dothideomycetes</taxon>
        <taxon>Pleosporomycetidae</taxon>
        <taxon>Pleosporales</taxon>
        <taxon>Massarineae</taxon>
        <taxon>Didymosphaeriaceae</taxon>
        <taxon>Bimuria</taxon>
    </lineage>
</organism>
<name>A0A6A5VEP6_9PLEO</name>
<evidence type="ECO:0000313" key="3">
    <source>
        <dbReference type="Proteomes" id="UP000800036"/>
    </source>
</evidence>
<evidence type="ECO:0000313" key="2">
    <source>
        <dbReference type="EMBL" id="KAF1971707.1"/>
    </source>
</evidence>
<accession>A0A6A5VEP6</accession>
<dbReference type="Pfam" id="PF11807">
    <property type="entry name" value="UstYa"/>
    <property type="match status" value="1"/>
</dbReference>
<dbReference type="PANTHER" id="PTHR33365:SF13">
    <property type="entry name" value="TAT PATHWAY SIGNAL SEQUENCE"/>
    <property type="match status" value="1"/>
</dbReference>
<protein>
    <submittedName>
        <fullName evidence="2">Uncharacterized protein</fullName>
    </submittedName>
</protein>
<dbReference type="PANTHER" id="PTHR33365">
    <property type="entry name" value="YALI0B05434P"/>
    <property type="match status" value="1"/>
</dbReference>
<keyword evidence="3" id="KW-1185">Reference proteome</keyword>
<comment type="similarity">
    <text evidence="1">Belongs to the ustYa family.</text>
</comment>
<dbReference type="InterPro" id="IPR021765">
    <property type="entry name" value="UstYa-like"/>
</dbReference>